<accession>A0A2Z6NL25</accession>
<evidence type="ECO:0000256" key="3">
    <source>
        <dbReference type="ARBA" id="ARBA00022670"/>
    </source>
</evidence>
<dbReference type="PROSITE" id="PS50235">
    <property type="entry name" value="USP_3"/>
    <property type="match status" value="1"/>
</dbReference>
<evidence type="ECO:0000259" key="9">
    <source>
        <dbReference type="PROSITE" id="PS50235"/>
    </source>
</evidence>
<dbReference type="SUPFAM" id="SSF54001">
    <property type="entry name" value="Cysteine proteinases"/>
    <property type="match status" value="1"/>
</dbReference>
<organism evidence="10 11">
    <name type="scientific">Trifolium subterraneum</name>
    <name type="common">Subterranean clover</name>
    <dbReference type="NCBI Taxonomy" id="3900"/>
    <lineage>
        <taxon>Eukaryota</taxon>
        <taxon>Viridiplantae</taxon>
        <taxon>Streptophyta</taxon>
        <taxon>Embryophyta</taxon>
        <taxon>Tracheophyta</taxon>
        <taxon>Spermatophyta</taxon>
        <taxon>Magnoliopsida</taxon>
        <taxon>eudicotyledons</taxon>
        <taxon>Gunneridae</taxon>
        <taxon>Pentapetalae</taxon>
        <taxon>rosids</taxon>
        <taxon>fabids</taxon>
        <taxon>Fabales</taxon>
        <taxon>Fabaceae</taxon>
        <taxon>Papilionoideae</taxon>
        <taxon>50 kb inversion clade</taxon>
        <taxon>NPAAA clade</taxon>
        <taxon>Hologalegina</taxon>
        <taxon>IRL clade</taxon>
        <taxon>Trifolieae</taxon>
        <taxon>Trifolium</taxon>
    </lineage>
</organism>
<keyword evidence="6 7" id="KW-0788">Thiol protease</keyword>
<dbReference type="GO" id="GO:0004843">
    <property type="term" value="F:cysteine-type deubiquitinase activity"/>
    <property type="evidence" value="ECO:0007669"/>
    <property type="project" value="UniProtKB-UniRule"/>
</dbReference>
<name>A0A2Z6NL25_TRISU</name>
<evidence type="ECO:0000256" key="7">
    <source>
        <dbReference type="RuleBase" id="RU366025"/>
    </source>
</evidence>
<keyword evidence="3 7" id="KW-0645">Protease</keyword>
<proteinExistence type="inferred from homology"/>
<sequence>MECASEDSSDNNNTQGPDSNKDQRVYFVPNRWWKEAQDAMPVDLDKKGIVYASSPGSSYGPMKIINNIFNSDLVFNLQREEESRHVMENGEVGVSGRDFALVSGDMWLQALKHSDSKSAMKDDKGFSTTDSDIGDVYPLQLRLSVQRETKSFEVRISKKDNTVELYKRACKMFSVDSEMLRIWDFSGHITLLFNDDENHVPKDGQRQPDQETLLELQVYGLSDSTRCREGNFSGSASMKMNGASSLTFSLGPGEAGSLGLTGLQNLGNTCFMNSALQCLTHTPKLVDYFLEDYSREINPDNPLGMNGEIASAFGDLLRKLWAPGASSVAPRVFKSKLARFAPQFSGFNQHDSQVYNNHIIRFLEDPADLLSLIREADKLVAYRFPKDNAPLVVFINQRLEEQYINGKLDPKWKAFGIPIVASLHNIVKGSDLRNLYLKWFHPLQDPVEEALENCVVSERTEEVAEIEGVTVAGSDPNVNGLDMPSDGEMEFYITDDKGTVKNSKILMNEPLAINGELSRLHVLVCWSEKEINKYDTQLCSSLPEVCKFSFSVKRPQESVSLYKCLEAFLQEEPLGPEDMYCPGCKDHRQASKKLDLWRLPEILVIHLKRFQYSRFMKNKLETYVDFPVDNLDLSAYITHGDQKSYHYTLYAVSNHFGSMGGGHYTAFVH</sequence>
<evidence type="ECO:0000256" key="6">
    <source>
        <dbReference type="ARBA" id="ARBA00022807"/>
    </source>
</evidence>
<evidence type="ECO:0000313" key="10">
    <source>
        <dbReference type="EMBL" id="GAU42673.1"/>
    </source>
</evidence>
<evidence type="ECO:0000256" key="4">
    <source>
        <dbReference type="ARBA" id="ARBA00022786"/>
    </source>
</evidence>
<dbReference type="PROSITE" id="PS00972">
    <property type="entry name" value="USP_1"/>
    <property type="match status" value="1"/>
</dbReference>
<dbReference type="Pfam" id="PF25242">
    <property type="entry name" value="Ubiquitin_UBP8"/>
    <property type="match status" value="1"/>
</dbReference>
<reference evidence="11" key="1">
    <citation type="journal article" date="2017" name="Front. Plant Sci.">
        <title>Climate Clever Clovers: New Paradigm to Reduce the Environmental Footprint of Ruminants by Breeding Low Methanogenic Forages Utilizing Haplotype Variation.</title>
        <authorList>
            <person name="Kaur P."/>
            <person name="Appels R."/>
            <person name="Bayer P.E."/>
            <person name="Keeble-Gagnere G."/>
            <person name="Wang J."/>
            <person name="Hirakawa H."/>
            <person name="Shirasawa K."/>
            <person name="Vercoe P."/>
            <person name="Stefanova K."/>
            <person name="Durmic Z."/>
            <person name="Nichols P."/>
            <person name="Revell C."/>
            <person name="Isobe S.N."/>
            <person name="Edwards D."/>
            <person name="Erskine W."/>
        </authorList>
    </citation>
    <scope>NUCLEOTIDE SEQUENCE [LARGE SCALE GENOMIC DNA]</scope>
    <source>
        <strain evidence="11">cv. Daliak</strain>
    </source>
</reference>
<keyword evidence="4 7" id="KW-0833">Ubl conjugation pathway</keyword>
<dbReference type="InterPro" id="IPR001394">
    <property type="entry name" value="Peptidase_C19_UCH"/>
</dbReference>
<protein>
    <recommendedName>
        <fullName evidence="7">Ubiquitin carboxyl-terminal hydrolase</fullName>
        <ecNumber evidence="7">3.4.19.12</ecNumber>
    </recommendedName>
</protein>
<gene>
    <name evidence="10" type="ORF">TSUD_106470</name>
</gene>
<comment type="similarity">
    <text evidence="2 7">Belongs to the peptidase C19 family.</text>
</comment>
<comment type="catalytic activity">
    <reaction evidence="1 7">
        <text>Thiol-dependent hydrolysis of ester, thioester, amide, peptide and isopeptide bonds formed by the C-terminal Gly of ubiquitin (a 76-residue protein attached to proteins as an intracellular targeting signal).</text>
        <dbReference type="EC" id="3.4.19.12"/>
    </reaction>
</comment>
<dbReference type="EC" id="3.4.19.12" evidence="7"/>
<dbReference type="GO" id="GO:0016579">
    <property type="term" value="P:protein deubiquitination"/>
    <property type="evidence" value="ECO:0007669"/>
    <property type="project" value="InterPro"/>
</dbReference>
<evidence type="ECO:0000256" key="5">
    <source>
        <dbReference type="ARBA" id="ARBA00022801"/>
    </source>
</evidence>
<dbReference type="Gene3D" id="3.90.70.10">
    <property type="entry name" value="Cysteine proteinases"/>
    <property type="match status" value="2"/>
</dbReference>
<dbReference type="GO" id="GO:0006508">
    <property type="term" value="P:proteolysis"/>
    <property type="evidence" value="ECO:0007669"/>
    <property type="project" value="UniProtKB-KW"/>
</dbReference>
<dbReference type="Proteomes" id="UP000242715">
    <property type="component" value="Unassembled WGS sequence"/>
</dbReference>
<dbReference type="Pfam" id="PF00443">
    <property type="entry name" value="UCH"/>
    <property type="match status" value="1"/>
</dbReference>
<evidence type="ECO:0000256" key="8">
    <source>
        <dbReference type="SAM" id="MobiDB-lite"/>
    </source>
</evidence>
<dbReference type="InterPro" id="IPR038765">
    <property type="entry name" value="Papain-like_cys_pep_sf"/>
</dbReference>
<evidence type="ECO:0000256" key="2">
    <source>
        <dbReference type="ARBA" id="ARBA00009085"/>
    </source>
</evidence>
<evidence type="ECO:0000256" key="1">
    <source>
        <dbReference type="ARBA" id="ARBA00000707"/>
    </source>
</evidence>
<feature type="domain" description="USP" evidence="9">
    <location>
        <begin position="261"/>
        <end position="669"/>
    </location>
</feature>
<keyword evidence="11" id="KW-1185">Reference proteome</keyword>
<dbReference type="PANTHER" id="PTHR21646">
    <property type="entry name" value="UBIQUITIN CARBOXYL-TERMINAL HYDROLASE"/>
    <property type="match status" value="1"/>
</dbReference>
<dbReference type="PROSITE" id="PS00973">
    <property type="entry name" value="USP_2"/>
    <property type="match status" value="1"/>
</dbReference>
<dbReference type="EMBL" id="DF973931">
    <property type="protein sequence ID" value="GAU42673.1"/>
    <property type="molecule type" value="Genomic_DNA"/>
</dbReference>
<keyword evidence="5 7" id="KW-0378">Hydrolase</keyword>
<dbReference type="InterPro" id="IPR028889">
    <property type="entry name" value="USP"/>
</dbReference>
<dbReference type="PANTHER" id="PTHR21646:SF24">
    <property type="entry name" value="UBIQUITIN CARBOXYL-TERMINAL HYDROLASE"/>
    <property type="match status" value="1"/>
</dbReference>
<dbReference type="InterPro" id="IPR050185">
    <property type="entry name" value="Ub_carboxyl-term_hydrolase"/>
</dbReference>
<comment type="function">
    <text evidence="7">Recognizes and hydrolyzes the peptide bond at the C-terminal Gly of ubiquitin. Involved in the processing of poly-ubiquitin precursors as well as that of ubiquitinated proteins.</text>
</comment>
<feature type="non-terminal residue" evidence="10">
    <location>
        <position position="669"/>
    </location>
</feature>
<evidence type="ECO:0000313" key="11">
    <source>
        <dbReference type="Proteomes" id="UP000242715"/>
    </source>
</evidence>
<dbReference type="InterPro" id="IPR018200">
    <property type="entry name" value="USP_CS"/>
</dbReference>
<dbReference type="OrthoDB" id="292964at2759"/>
<feature type="region of interest" description="Disordered" evidence="8">
    <location>
        <begin position="1"/>
        <end position="22"/>
    </location>
</feature>
<dbReference type="AlphaFoldDB" id="A0A2Z6NL25"/>
<dbReference type="InterPro" id="IPR057372">
    <property type="entry name" value="Ubiquitin_UBP8/5"/>
</dbReference>